<dbReference type="AlphaFoldDB" id="A0A2M8LG05"/>
<dbReference type="HAMAP" id="MF_00385">
    <property type="entry name" value="Ribosomal_bS16"/>
    <property type="match status" value="1"/>
</dbReference>
<dbReference type="PANTHER" id="PTHR12919">
    <property type="entry name" value="30S RIBOSOMAL PROTEIN S16"/>
    <property type="match status" value="1"/>
</dbReference>
<feature type="region of interest" description="Disordered" evidence="4">
    <location>
        <begin position="89"/>
        <end position="176"/>
    </location>
</feature>
<dbReference type="InterPro" id="IPR000307">
    <property type="entry name" value="Ribosomal_bS16"/>
</dbReference>
<evidence type="ECO:0000256" key="2">
    <source>
        <dbReference type="ARBA" id="ARBA00023274"/>
    </source>
</evidence>
<proteinExistence type="inferred from homology"/>
<sequence>MVTIRLSRVGKRKQPTYRFVVQEKGRDPWGSHIEIVGSFNPRSNPRAYVLKEDRIKYWLSEGATTSDTVRNILIDQKIIEGEKARIVKVSRKKQAAIAEEATKKNDAEEAASASAKASASAEATTDKTENKEEAKAKPEEVKEEAKPEETKEESKAEASTSTSAEATADKEEAKTE</sequence>
<dbReference type="PANTHER" id="PTHR12919:SF20">
    <property type="entry name" value="SMALL RIBOSOMAL SUBUNIT PROTEIN BS16M"/>
    <property type="match status" value="1"/>
</dbReference>
<dbReference type="GO" id="GO:0015935">
    <property type="term" value="C:small ribosomal subunit"/>
    <property type="evidence" value="ECO:0007669"/>
    <property type="project" value="TreeGrafter"/>
</dbReference>
<dbReference type="Pfam" id="PF00886">
    <property type="entry name" value="Ribosomal_S16"/>
    <property type="match status" value="1"/>
</dbReference>
<dbReference type="InterPro" id="IPR023803">
    <property type="entry name" value="Ribosomal_bS16_dom_sf"/>
</dbReference>
<dbReference type="Proteomes" id="UP000231152">
    <property type="component" value="Unassembled WGS sequence"/>
</dbReference>
<accession>A0A2M8LG05</accession>
<evidence type="ECO:0000256" key="3">
    <source>
        <dbReference type="HAMAP-Rule" id="MF_00385"/>
    </source>
</evidence>
<evidence type="ECO:0000256" key="1">
    <source>
        <dbReference type="ARBA" id="ARBA00022980"/>
    </source>
</evidence>
<comment type="caution">
    <text evidence="5">The sequence shown here is derived from an EMBL/GenBank/DDBJ whole genome shotgun (WGS) entry which is preliminary data.</text>
</comment>
<dbReference type="PROSITE" id="PS00732">
    <property type="entry name" value="RIBOSOMAL_S16"/>
    <property type="match status" value="1"/>
</dbReference>
<feature type="compositionally biased region" description="Basic and acidic residues" evidence="4">
    <location>
        <begin position="167"/>
        <end position="176"/>
    </location>
</feature>
<dbReference type="NCBIfam" id="TIGR00002">
    <property type="entry name" value="S16"/>
    <property type="match status" value="1"/>
</dbReference>
<dbReference type="GO" id="GO:0006412">
    <property type="term" value="P:translation"/>
    <property type="evidence" value="ECO:0007669"/>
    <property type="project" value="UniProtKB-UniRule"/>
</dbReference>
<evidence type="ECO:0000256" key="4">
    <source>
        <dbReference type="SAM" id="MobiDB-lite"/>
    </source>
</evidence>
<evidence type="ECO:0000313" key="6">
    <source>
        <dbReference type="Proteomes" id="UP000231152"/>
    </source>
</evidence>
<protein>
    <recommendedName>
        <fullName evidence="3">Small ribosomal subunit protein bS16</fullName>
    </recommendedName>
</protein>
<dbReference type="InterPro" id="IPR020592">
    <property type="entry name" value="Ribosomal_bS16_CS"/>
</dbReference>
<feature type="compositionally biased region" description="Low complexity" evidence="4">
    <location>
        <begin position="157"/>
        <end position="166"/>
    </location>
</feature>
<dbReference type="SUPFAM" id="SSF54565">
    <property type="entry name" value="Ribosomal protein S16"/>
    <property type="match status" value="1"/>
</dbReference>
<comment type="similarity">
    <text evidence="3">Belongs to the bacterial ribosomal protein bS16 family.</text>
</comment>
<evidence type="ECO:0000313" key="5">
    <source>
        <dbReference type="EMBL" id="PJE76306.1"/>
    </source>
</evidence>
<keyword evidence="1 3" id="KW-0689">Ribosomal protein</keyword>
<dbReference type="GO" id="GO:0003735">
    <property type="term" value="F:structural constituent of ribosome"/>
    <property type="evidence" value="ECO:0007669"/>
    <property type="project" value="InterPro"/>
</dbReference>
<dbReference type="GO" id="GO:0005737">
    <property type="term" value="C:cytoplasm"/>
    <property type="evidence" value="ECO:0007669"/>
    <property type="project" value="UniProtKB-ARBA"/>
</dbReference>
<dbReference type="Gene3D" id="3.30.1320.10">
    <property type="match status" value="1"/>
</dbReference>
<keyword evidence="2 3" id="KW-0687">Ribonucleoprotein</keyword>
<name>A0A2M8LG05_9BACT</name>
<gene>
    <name evidence="3" type="primary">rpsP</name>
    <name evidence="5" type="ORF">COV04_00310</name>
</gene>
<dbReference type="EMBL" id="PFET01000001">
    <property type="protein sequence ID" value="PJE76306.1"/>
    <property type="molecule type" value="Genomic_DNA"/>
</dbReference>
<organism evidence="5 6">
    <name type="scientific">Candidatus Uhrbacteria bacterium CG10_big_fil_rev_8_21_14_0_10_48_11</name>
    <dbReference type="NCBI Taxonomy" id="1975037"/>
    <lineage>
        <taxon>Bacteria</taxon>
        <taxon>Candidatus Uhriibacteriota</taxon>
    </lineage>
</organism>
<reference evidence="5 6" key="1">
    <citation type="submission" date="2017-09" db="EMBL/GenBank/DDBJ databases">
        <title>Depth-based differentiation of microbial function through sediment-hosted aquifers and enrichment of novel symbionts in the deep terrestrial subsurface.</title>
        <authorList>
            <person name="Probst A.J."/>
            <person name="Ladd B."/>
            <person name="Jarett J.K."/>
            <person name="Geller-Mcgrath D.E."/>
            <person name="Sieber C.M."/>
            <person name="Emerson J.B."/>
            <person name="Anantharaman K."/>
            <person name="Thomas B.C."/>
            <person name="Malmstrom R."/>
            <person name="Stieglmeier M."/>
            <person name="Klingl A."/>
            <person name="Woyke T."/>
            <person name="Ryan C.M."/>
            <person name="Banfield J.F."/>
        </authorList>
    </citation>
    <scope>NUCLEOTIDE SEQUENCE [LARGE SCALE GENOMIC DNA]</scope>
    <source>
        <strain evidence="5">CG10_big_fil_rev_8_21_14_0_10_48_11</strain>
    </source>
</reference>
<feature type="compositionally biased region" description="Low complexity" evidence="4">
    <location>
        <begin position="110"/>
        <end position="123"/>
    </location>
</feature>
<feature type="compositionally biased region" description="Basic and acidic residues" evidence="4">
    <location>
        <begin position="124"/>
        <end position="156"/>
    </location>
</feature>